<protein>
    <recommendedName>
        <fullName evidence="1">Ubiquitin-like domain-containing protein</fullName>
    </recommendedName>
</protein>
<organism evidence="2 3">
    <name type="scientific">Pinctada imbricata</name>
    <name type="common">Atlantic pearl-oyster</name>
    <name type="synonym">Pinctada martensii</name>
    <dbReference type="NCBI Taxonomy" id="66713"/>
    <lineage>
        <taxon>Eukaryota</taxon>
        <taxon>Metazoa</taxon>
        <taxon>Spiralia</taxon>
        <taxon>Lophotrochozoa</taxon>
        <taxon>Mollusca</taxon>
        <taxon>Bivalvia</taxon>
        <taxon>Autobranchia</taxon>
        <taxon>Pteriomorphia</taxon>
        <taxon>Pterioida</taxon>
        <taxon>Pterioidea</taxon>
        <taxon>Pteriidae</taxon>
        <taxon>Pinctada</taxon>
    </lineage>
</organism>
<comment type="caution">
    <text evidence="2">The sequence shown here is derived from an EMBL/GenBank/DDBJ whole genome shotgun (WGS) entry which is preliminary data.</text>
</comment>
<evidence type="ECO:0000313" key="2">
    <source>
        <dbReference type="EMBL" id="KAK3087024.1"/>
    </source>
</evidence>
<dbReference type="InterPro" id="IPR029071">
    <property type="entry name" value="Ubiquitin-like_domsf"/>
</dbReference>
<dbReference type="PANTHER" id="PTHR14942">
    <property type="entry name" value="U11/U12 SMALL NUCLEAR RIBONUCLEOPROTEIN 25 KDA PROTEIN"/>
    <property type="match status" value="1"/>
</dbReference>
<dbReference type="PROSITE" id="PS50053">
    <property type="entry name" value="UBIQUITIN_2"/>
    <property type="match status" value="1"/>
</dbReference>
<dbReference type="AlphaFoldDB" id="A0AA88XMG4"/>
<dbReference type="Gene3D" id="3.10.20.90">
    <property type="entry name" value="Phosphatidylinositol 3-kinase Catalytic Subunit, Chain A, domain 1"/>
    <property type="match status" value="1"/>
</dbReference>
<gene>
    <name evidence="2" type="ORF">FSP39_000520</name>
</gene>
<dbReference type="PANTHER" id="PTHR14942:SF0">
    <property type="entry name" value="U11_U12 SMALL NUCLEAR RIBONUCLEOPROTEIN 25 KDA PROTEIN"/>
    <property type="match status" value="1"/>
</dbReference>
<evidence type="ECO:0000313" key="3">
    <source>
        <dbReference type="Proteomes" id="UP001186944"/>
    </source>
</evidence>
<evidence type="ECO:0000259" key="1">
    <source>
        <dbReference type="PROSITE" id="PS50053"/>
    </source>
</evidence>
<dbReference type="InterPro" id="IPR039690">
    <property type="entry name" value="SNRNP25"/>
</dbReference>
<proteinExistence type="predicted"/>
<feature type="domain" description="Ubiquitin-like" evidence="1">
    <location>
        <begin position="79"/>
        <end position="170"/>
    </location>
</feature>
<dbReference type="SUPFAM" id="SSF54236">
    <property type="entry name" value="Ubiquitin-like"/>
    <property type="match status" value="1"/>
</dbReference>
<dbReference type="EMBL" id="VSWD01000011">
    <property type="protein sequence ID" value="KAK3087024.1"/>
    <property type="molecule type" value="Genomic_DNA"/>
</dbReference>
<keyword evidence="3" id="KW-1185">Reference proteome</keyword>
<reference evidence="2" key="1">
    <citation type="submission" date="2019-08" db="EMBL/GenBank/DDBJ databases">
        <title>The improved chromosome-level genome for the pearl oyster Pinctada fucata martensii using PacBio sequencing and Hi-C.</title>
        <authorList>
            <person name="Zheng Z."/>
        </authorList>
    </citation>
    <scope>NUCLEOTIDE SEQUENCE</scope>
    <source>
        <strain evidence="2">ZZ-2019</strain>
        <tissue evidence="2">Adductor muscle</tissue>
    </source>
</reference>
<dbReference type="Proteomes" id="UP001186944">
    <property type="component" value="Unassembled WGS sequence"/>
</dbReference>
<name>A0AA88XMG4_PINIB</name>
<sequence length="170" mass="19832">MKKRLKQQSLPKSVKHLSVSCDVKEEDTEEAVSHQDVMQSVQTKLGDLIKNDPLLYDLPSEVTLEEINSCIALEYGQAMVVNVRKADDEVMAIVVTQNATVLDLKHAIKRHVMLKQARTGGKPHISWRYVWRRHWLYYEGQKLTEDKKPLKEYGIRNRDEVTFMKRLKEK</sequence>
<dbReference type="InterPro" id="IPR000626">
    <property type="entry name" value="Ubiquitin-like_dom"/>
</dbReference>
<accession>A0AA88XMG4</accession>
<dbReference type="CDD" id="cd17058">
    <property type="entry name" value="Ubl_SNRNP25"/>
    <property type="match status" value="1"/>
</dbReference>
<dbReference type="InterPro" id="IPR040610">
    <property type="entry name" value="SNRNP25_ubiquitin"/>
</dbReference>
<dbReference type="GO" id="GO:0000398">
    <property type="term" value="P:mRNA splicing, via spliceosome"/>
    <property type="evidence" value="ECO:0007669"/>
    <property type="project" value="InterPro"/>
</dbReference>
<dbReference type="GO" id="GO:0005689">
    <property type="term" value="C:U12-type spliceosomal complex"/>
    <property type="evidence" value="ECO:0007669"/>
    <property type="project" value="TreeGrafter"/>
</dbReference>
<dbReference type="Pfam" id="PF18036">
    <property type="entry name" value="Ubiquitin_4"/>
    <property type="match status" value="1"/>
</dbReference>